<dbReference type="NCBIfam" id="TIGR01444">
    <property type="entry name" value="fkbM_fam"/>
    <property type="match status" value="1"/>
</dbReference>
<evidence type="ECO:0000259" key="1">
    <source>
        <dbReference type="Pfam" id="PF05050"/>
    </source>
</evidence>
<dbReference type="AlphaFoldDB" id="A0A835XNJ3"/>
<gene>
    <name evidence="2" type="ORF">HYH03_013186</name>
</gene>
<name>A0A835XNJ3_9CHLO</name>
<dbReference type="PANTHER" id="PTHR34203">
    <property type="entry name" value="METHYLTRANSFERASE, FKBM FAMILY PROTEIN"/>
    <property type="match status" value="1"/>
</dbReference>
<keyword evidence="3" id="KW-1185">Reference proteome</keyword>
<dbReference type="OrthoDB" id="411251at2759"/>
<dbReference type="InterPro" id="IPR006342">
    <property type="entry name" value="FkbM_mtfrase"/>
</dbReference>
<organism evidence="2 3">
    <name type="scientific">Edaphochlamys debaryana</name>
    <dbReference type="NCBI Taxonomy" id="47281"/>
    <lineage>
        <taxon>Eukaryota</taxon>
        <taxon>Viridiplantae</taxon>
        <taxon>Chlorophyta</taxon>
        <taxon>core chlorophytes</taxon>
        <taxon>Chlorophyceae</taxon>
        <taxon>CS clade</taxon>
        <taxon>Chlamydomonadales</taxon>
        <taxon>Chlamydomonadales incertae sedis</taxon>
        <taxon>Edaphochlamys</taxon>
    </lineage>
</organism>
<evidence type="ECO:0000313" key="3">
    <source>
        <dbReference type="Proteomes" id="UP000612055"/>
    </source>
</evidence>
<accession>A0A835XNJ3</accession>
<dbReference type="EMBL" id="JAEHOE010000086">
    <property type="protein sequence ID" value="KAG2488192.1"/>
    <property type="molecule type" value="Genomic_DNA"/>
</dbReference>
<dbReference type="Proteomes" id="UP000612055">
    <property type="component" value="Unassembled WGS sequence"/>
</dbReference>
<feature type="domain" description="Methyltransferase FkbM" evidence="1">
    <location>
        <begin position="108"/>
        <end position="280"/>
    </location>
</feature>
<dbReference type="InterPro" id="IPR029063">
    <property type="entry name" value="SAM-dependent_MTases_sf"/>
</dbReference>
<comment type="caution">
    <text evidence="2">The sequence shown here is derived from an EMBL/GenBank/DDBJ whole genome shotgun (WGS) entry which is preliminary data.</text>
</comment>
<dbReference type="Pfam" id="PF05050">
    <property type="entry name" value="Methyltransf_21"/>
    <property type="match status" value="1"/>
</dbReference>
<evidence type="ECO:0000313" key="2">
    <source>
        <dbReference type="EMBL" id="KAG2488192.1"/>
    </source>
</evidence>
<dbReference type="Gene3D" id="3.40.50.150">
    <property type="entry name" value="Vaccinia Virus protein VP39"/>
    <property type="match status" value="1"/>
</dbReference>
<proteinExistence type="predicted"/>
<dbReference type="PANTHER" id="PTHR34203:SF13">
    <property type="entry name" value="EXPRESSED PROTEIN"/>
    <property type="match status" value="1"/>
</dbReference>
<dbReference type="SUPFAM" id="SSF53335">
    <property type="entry name" value="S-adenosyl-L-methionine-dependent methyltransferases"/>
    <property type="match status" value="1"/>
</dbReference>
<protein>
    <recommendedName>
        <fullName evidence="1">Methyltransferase FkbM domain-containing protein</fullName>
    </recommendedName>
</protein>
<dbReference type="InterPro" id="IPR052514">
    <property type="entry name" value="SAM-dependent_MTase"/>
</dbReference>
<sequence length="451" mass="49955">MTYCDLGTDCDDCGPFATSAPSIPWEDPSVVGPTRFLQAKDAQLRVRQALVPSFMNFSFAYTDPTADYDVSNHMEHGGVVERGISGIMYTLMKDRCIKKDGSRALFVDVGANFGWYSMIAARLGCRVIGYEPVPLFRSFYTFSTHINDLTGLIDIRPKVVSNERNKTMKMVVPGKGIWGTAGIEGLNIDNAIEATKEEIELPSVRLEDEIKEDVLLMKIDVEGWEWSVIEGAEGLLRNYEVQNIIMEYSPGVAERHGKWDHMLATPQMLVDLISKYGYRIGHIEGGRRYESWDEPLSALREVTVENLKYDIEDVKRNKEGKMGCPSPQELMKFGLWQSCAGLPEASNPRSFRSEIGHNTNVHIAKGASLGGPFLKLEGGHGILHPSDPATKYFQTNAANVGMGGRICKDLTPVVQVKHRCSCSAPEVCGEEQSLVAKAAAEGRIPQNYVLP</sequence>
<reference evidence="2" key="1">
    <citation type="journal article" date="2020" name="bioRxiv">
        <title>Comparative genomics of Chlamydomonas.</title>
        <authorList>
            <person name="Craig R.J."/>
            <person name="Hasan A.R."/>
            <person name="Ness R.W."/>
            <person name="Keightley P.D."/>
        </authorList>
    </citation>
    <scope>NUCLEOTIDE SEQUENCE</scope>
    <source>
        <strain evidence="2">CCAP 11/70</strain>
    </source>
</reference>